<sequence>MKLDILRSFFFKAFSIDESYFSVFKPKNPLFIVSYPRSGNTLLRIALAESLKRQELKIENIDKYSIDLFQTNFLSLLKQNKLQMQLVKWHGFPMPLHEGAKLIYIHRDPKNVCKSYYSYLRYRHKKINKSSKDFIENFLGKNKDIFGSWENHFLLWKDFIKSEKGLIIDFDDLIHNKELVFDEIKKYCKSDYFNKEWFLKSINKKRSFKNKGGVDFFKSKAGHEDFNKAIEEYEDKFIALNHLRNCT</sequence>
<evidence type="ECO:0000313" key="4">
    <source>
        <dbReference type="EMBL" id="KGF96673.1"/>
    </source>
</evidence>
<feature type="domain" description="Sulfotransferase" evidence="3">
    <location>
        <begin position="29"/>
        <end position="218"/>
    </location>
</feature>
<dbReference type="OrthoDB" id="8446141at2"/>
<dbReference type="Gene3D" id="3.40.50.300">
    <property type="entry name" value="P-loop containing nucleotide triphosphate hydrolases"/>
    <property type="match status" value="1"/>
</dbReference>
<organism evidence="4 5">
    <name type="scientific">Prochlorococcus marinus str. MIT 9201</name>
    <dbReference type="NCBI Taxonomy" id="93057"/>
    <lineage>
        <taxon>Bacteria</taxon>
        <taxon>Bacillati</taxon>
        <taxon>Cyanobacteriota</taxon>
        <taxon>Cyanophyceae</taxon>
        <taxon>Synechococcales</taxon>
        <taxon>Prochlorococcaceae</taxon>
        <taxon>Prochlorococcus</taxon>
    </lineage>
</organism>
<reference evidence="5" key="1">
    <citation type="journal article" date="2014" name="Sci. Data">
        <title>Genomes of diverse isolates of the marine cyanobacterium Prochlorococcus.</title>
        <authorList>
            <person name="Biller S."/>
            <person name="Berube P."/>
            <person name="Thompson J."/>
            <person name="Kelly L."/>
            <person name="Roggensack S."/>
            <person name="Awad L."/>
            <person name="Roache-Johnson K."/>
            <person name="Ding H."/>
            <person name="Giovannoni S.J."/>
            <person name="Moore L.R."/>
            <person name="Chisholm S.W."/>
        </authorList>
    </citation>
    <scope>NUCLEOTIDE SEQUENCE [LARGE SCALE GENOMIC DNA]</scope>
    <source>
        <strain evidence="5">MIT 9201</strain>
    </source>
</reference>
<comment type="caution">
    <text evidence="4">The sequence shown here is derived from an EMBL/GenBank/DDBJ whole genome shotgun (WGS) entry which is preliminary data.</text>
</comment>
<evidence type="ECO:0000256" key="2">
    <source>
        <dbReference type="ARBA" id="ARBA00022679"/>
    </source>
</evidence>
<evidence type="ECO:0000313" key="5">
    <source>
        <dbReference type="Proteomes" id="UP000030355"/>
    </source>
</evidence>
<evidence type="ECO:0000259" key="3">
    <source>
        <dbReference type="Pfam" id="PF00685"/>
    </source>
</evidence>
<dbReference type="Proteomes" id="UP000030355">
    <property type="component" value="Unassembled WGS sequence"/>
</dbReference>
<protein>
    <submittedName>
        <fullName evidence="4">Aryl sulfotransferase</fullName>
    </submittedName>
</protein>
<dbReference type="Pfam" id="PF00685">
    <property type="entry name" value="Sulfotransfer_1"/>
    <property type="match status" value="1"/>
</dbReference>
<dbReference type="STRING" id="93057.EU95_0558"/>
<name>A0A0A2A8C2_PROMR</name>
<comment type="similarity">
    <text evidence="1">Belongs to the sulfotransferase 1 family.</text>
</comment>
<dbReference type="InterPro" id="IPR027417">
    <property type="entry name" value="P-loop_NTPase"/>
</dbReference>
<keyword evidence="2 4" id="KW-0808">Transferase</keyword>
<proteinExistence type="inferred from homology"/>
<dbReference type="RefSeq" id="WP_032521728.1">
    <property type="nucleotide sequence ID" value="NZ_CP138977.1"/>
</dbReference>
<gene>
    <name evidence="4" type="ORF">EU95_0558</name>
</gene>
<accession>A0A0A2A8C2</accession>
<evidence type="ECO:0000256" key="1">
    <source>
        <dbReference type="ARBA" id="ARBA00005771"/>
    </source>
</evidence>
<dbReference type="PANTHER" id="PTHR11783">
    <property type="entry name" value="SULFOTRANSFERASE SULT"/>
    <property type="match status" value="1"/>
</dbReference>
<dbReference type="AlphaFoldDB" id="A0A0A2A8C2"/>
<dbReference type="InterPro" id="IPR000863">
    <property type="entry name" value="Sulfotransferase_dom"/>
</dbReference>
<dbReference type="GO" id="GO:0008146">
    <property type="term" value="F:sulfotransferase activity"/>
    <property type="evidence" value="ECO:0007669"/>
    <property type="project" value="InterPro"/>
</dbReference>
<dbReference type="SUPFAM" id="SSF52540">
    <property type="entry name" value="P-loop containing nucleoside triphosphate hydrolases"/>
    <property type="match status" value="1"/>
</dbReference>
<dbReference type="EMBL" id="JNAL01000007">
    <property type="protein sequence ID" value="KGF96673.1"/>
    <property type="molecule type" value="Genomic_DNA"/>
</dbReference>